<evidence type="ECO:0000256" key="1">
    <source>
        <dbReference type="SAM" id="Coils"/>
    </source>
</evidence>
<feature type="compositionally biased region" description="Polar residues" evidence="2">
    <location>
        <begin position="124"/>
        <end position="138"/>
    </location>
</feature>
<feature type="coiled-coil region" evidence="1">
    <location>
        <begin position="611"/>
        <end position="666"/>
    </location>
</feature>
<evidence type="ECO:0000313" key="4">
    <source>
        <dbReference type="EMBL" id="SPD76146.1"/>
    </source>
</evidence>
<dbReference type="PANTHER" id="PTHR38032">
    <property type="entry name" value="POLYMERASE-RELATED"/>
    <property type="match status" value="1"/>
</dbReference>
<sequence length="727" mass="80463">MINLSVLERKFGLMVIQKGFTTKDQLTKAFDEQKLRAEQGKSFFVADILVEAKAITEEQKKAILATQRELKEFMEAQEKGSGALSSEEQKKSTLSTQGKPVVASQAQKKPPDPEEKVFQKKIILSTQRESVATPQKQKPATESEEKVFQQKTVLSTKSELKKPSDIQKKDHQPDKQIGPEGYELIEEDIDEGTPDVDGAKSVQNGSGFELAVTQDRMKAYIYPIDDNPSGVSLDSIKGLIAMEGLKIGIVKDDIINQYLMSKPNKGSLCKVARGIPVDLGRQTEIRCHFETNPFKVATIHDDGSIDFKNRGEIPWSKAQDLLAELIPGTDGKQGKDVYGYPIDPPPPDMVSLSCGKGVKKSEDGLKFFAEADGRPELSPNGTISVTETLPISGDIGIETGHIIFPGHVQVKGSVQDGYRVKAKTLRADEINNAEIETEGEIIVNKGIIGAKIYTDGPVRARHIRNTSIDALGDVIIEREVYESHIETNGTLNIDRGTVMDSRISAMKGITAAEIGSTASNPCTLIIGIDNRLEKQITVKNLNISEKEKEREAKSKLLDELKDKPDMLETRIGELAQEQDNVTVKQRSLKETLKSLQKANDRINIIKVLTIMKAINVKLEKMQKDIDDLLKEQEQTEATIAGYNDEIAKLTKEISELQDDIKSMLELSKIRNVSSWVKVTENIYDRTSIRGRNASLVVKGTLTRVVIQETKNPTEGAEPSWLMSVSNL</sequence>
<evidence type="ECO:0000259" key="3">
    <source>
        <dbReference type="Pfam" id="PF20250"/>
    </source>
</evidence>
<dbReference type="AlphaFoldDB" id="A0A445N389"/>
<feature type="compositionally biased region" description="Basic and acidic residues" evidence="2">
    <location>
        <begin position="109"/>
        <end position="118"/>
    </location>
</feature>
<protein>
    <recommendedName>
        <fullName evidence="3">Flagellar Assembly Protein A N-terminal region domain-containing protein</fullName>
    </recommendedName>
</protein>
<dbReference type="InterPro" id="IPR046865">
    <property type="entry name" value="FapA_b_solenoid"/>
</dbReference>
<dbReference type="EMBL" id="OJIN01000230">
    <property type="protein sequence ID" value="SPD76146.1"/>
    <property type="molecule type" value="Genomic_DNA"/>
</dbReference>
<feature type="compositionally biased region" description="Basic and acidic residues" evidence="2">
    <location>
        <begin position="139"/>
        <end position="148"/>
    </location>
</feature>
<evidence type="ECO:0000256" key="2">
    <source>
        <dbReference type="SAM" id="MobiDB-lite"/>
    </source>
</evidence>
<organism evidence="4">
    <name type="scientific">uncultured Desulfobacterium sp</name>
    <dbReference type="NCBI Taxonomy" id="201089"/>
    <lineage>
        <taxon>Bacteria</taxon>
        <taxon>Pseudomonadati</taxon>
        <taxon>Thermodesulfobacteriota</taxon>
        <taxon>Desulfobacteria</taxon>
        <taxon>Desulfobacterales</taxon>
        <taxon>Desulfobacteriaceae</taxon>
        <taxon>Desulfobacterium</taxon>
        <taxon>environmental samples</taxon>
    </lineage>
</organism>
<keyword evidence="1" id="KW-0175">Coiled coil</keyword>
<dbReference type="Pfam" id="PF20250">
    <property type="entry name" value="FapA_N"/>
    <property type="match status" value="1"/>
</dbReference>
<feature type="domain" description="Flagellar Assembly Protein A N-terminal region" evidence="3">
    <location>
        <begin position="208"/>
        <end position="379"/>
    </location>
</feature>
<accession>A0A445N389</accession>
<dbReference type="InterPro" id="IPR005646">
    <property type="entry name" value="FapA"/>
</dbReference>
<reference evidence="4" key="1">
    <citation type="submission" date="2018-01" db="EMBL/GenBank/DDBJ databases">
        <authorList>
            <person name="Regsiter A."/>
            <person name="William W."/>
        </authorList>
    </citation>
    <scope>NUCLEOTIDE SEQUENCE</scope>
    <source>
        <strain evidence="4">TRIP AH-1</strain>
    </source>
</reference>
<dbReference type="Gene3D" id="1.10.287.1490">
    <property type="match status" value="1"/>
</dbReference>
<dbReference type="InterPro" id="IPR046866">
    <property type="entry name" value="FapA_N"/>
</dbReference>
<feature type="compositionally biased region" description="Basic and acidic residues" evidence="2">
    <location>
        <begin position="158"/>
        <end position="174"/>
    </location>
</feature>
<gene>
    <name evidence="4" type="ORF">PITCH_A840032</name>
</gene>
<dbReference type="Pfam" id="PF03961">
    <property type="entry name" value="FapA"/>
    <property type="match status" value="1"/>
</dbReference>
<name>A0A445N389_9BACT</name>
<proteinExistence type="predicted"/>
<dbReference type="PANTHER" id="PTHR38032:SF1">
    <property type="entry name" value="RNA-BINDING PROTEIN KHPB N-TERMINAL DOMAIN-CONTAINING PROTEIN"/>
    <property type="match status" value="1"/>
</dbReference>
<feature type="region of interest" description="Disordered" evidence="2">
    <location>
        <begin position="76"/>
        <end position="180"/>
    </location>
</feature>